<dbReference type="InterPro" id="IPR006683">
    <property type="entry name" value="Thioestr_dom"/>
</dbReference>
<gene>
    <name evidence="5" type="ORF">AL503_010870</name>
    <name evidence="6" type="ORF">CV019_01305</name>
    <name evidence="4" type="ORF">RO950_03150</name>
</gene>
<reference evidence="5 7" key="2">
    <citation type="submission" date="2017-12" db="EMBL/GenBank/DDBJ databases">
        <title>FDA dAtabase for Regulatory Grade micrObial Sequences (FDA-ARGOS): Supporting development and validation of Infectious Disease Dx tests.</title>
        <authorList>
            <person name="Hoffmann M."/>
            <person name="Allard M."/>
            <person name="Evans P."/>
            <person name="Brown E."/>
            <person name="Tallon L."/>
            <person name="Sadzewicz L."/>
            <person name="Sengamalay N."/>
            <person name="Ott S."/>
            <person name="Godinez A."/>
            <person name="Nagaraj S."/>
            <person name="Vavikolanu K."/>
            <person name="Aluvathingal J."/>
            <person name="Nadendla S."/>
            <person name="Sichtig H."/>
        </authorList>
    </citation>
    <scope>NUCLEOTIDE SEQUENCE [LARGE SCALE GENOMIC DNA]</scope>
    <source>
        <strain evidence="5 7">FDAARGOS_148</strain>
    </source>
</reference>
<organism evidence="5 7">
    <name type="scientific">Staphylococcus haemolyticus</name>
    <dbReference type="NCBI Taxonomy" id="1283"/>
    <lineage>
        <taxon>Bacteria</taxon>
        <taxon>Bacillati</taxon>
        <taxon>Bacillota</taxon>
        <taxon>Bacilli</taxon>
        <taxon>Bacillales</taxon>
        <taxon>Staphylococcaceae</taxon>
        <taxon>Staphylococcus</taxon>
    </lineage>
</organism>
<dbReference type="PANTHER" id="PTHR31793:SF27">
    <property type="entry name" value="NOVEL THIOESTERASE SUPERFAMILY DOMAIN AND SAPOSIN A-TYPE DOMAIN CONTAINING PROTEIN (0610012H03RIK)"/>
    <property type="match status" value="1"/>
</dbReference>
<dbReference type="GO" id="GO:0047617">
    <property type="term" value="F:fatty acyl-CoA hydrolase activity"/>
    <property type="evidence" value="ECO:0007669"/>
    <property type="project" value="TreeGrafter"/>
</dbReference>
<dbReference type="GeneID" id="93780944"/>
<evidence type="ECO:0000313" key="5">
    <source>
        <dbReference type="EMBL" id="PNN21241.1"/>
    </source>
</evidence>
<dbReference type="Proteomes" id="UP001269271">
    <property type="component" value="Unassembled WGS sequence"/>
</dbReference>
<dbReference type="Proteomes" id="UP000053523">
    <property type="component" value="Unassembled WGS sequence"/>
</dbReference>
<dbReference type="CDD" id="cd00586">
    <property type="entry name" value="4HBT"/>
    <property type="match status" value="1"/>
</dbReference>
<evidence type="ECO:0000313" key="4">
    <source>
        <dbReference type="EMBL" id="MDT4286017.1"/>
    </source>
</evidence>
<dbReference type="EMBL" id="JAVSOO010000005">
    <property type="protein sequence ID" value="MDT4286017.1"/>
    <property type="molecule type" value="Genomic_DNA"/>
</dbReference>
<keyword evidence="9" id="KW-1185">Reference proteome</keyword>
<evidence type="ECO:0000313" key="7">
    <source>
        <dbReference type="Proteomes" id="UP000053523"/>
    </source>
</evidence>
<comment type="caution">
    <text evidence="5">The sequence shown here is derived from an EMBL/GenBank/DDBJ whole genome shotgun (WGS) entry which is preliminary data.</text>
</comment>
<dbReference type="STRING" id="1283.ShL2_01434"/>
<proteinExistence type="inferred from homology"/>
<dbReference type="RefSeq" id="WP_011275848.1">
    <property type="nucleotide sequence ID" value="NZ_BKAY01000002.1"/>
</dbReference>
<evidence type="ECO:0000313" key="9">
    <source>
        <dbReference type="Proteomes" id="UP001269271"/>
    </source>
</evidence>
<evidence type="ECO:0000313" key="6">
    <source>
        <dbReference type="EMBL" id="PPJ77505.1"/>
    </source>
</evidence>
<dbReference type="Proteomes" id="UP000238153">
    <property type="component" value="Unassembled WGS sequence"/>
</dbReference>
<protein>
    <submittedName>
        <fullName evidence="5">Acyl-CoA thioesterase</fullName>
    </submittedName>
    <submittedName>
        <fullName evidence="4">Thioesterase family protein</fullName>
        <ecNumber evidence="4">3.1.2.-</ecNumber>
    </submittedName>
</protein>
<dbReference type="EMBL" id="PGWX01000133">
    <property type="protein sequence ID" value="PPJ77505.1"/>
    <property type="molecule type" value="Genomic_DNA"/>
</dbReference>
<dbReference type="Gene3D" id="3.10.129.10">
    <property type="entry name" value="Hotdog Thioesterase"/>
    <property type="match status" value="1"/>
</dbReference>
<dbReference type="Pfam" id="PF03061">
    <property type="entry name" value="4HBT"/>
    <property type="match status" value="1"/>
</dbReference>
<dbReference type="NCBIfam" id="NF047424">
    <property type="entry name" value="MenI_Staph"/>
    <property type="match status" value="1"/>
</dbReference>
<dbReference type="EMBL" id="LORN02000015">
    <property type="protein sequence ID" value="PNN21241.1"/>
    <property type="molecule type" value="Genomic_DNA"/>
</dbReference>
<evidence type="ECO:0000256" key="1">
    <source>
        <dbReference type="ARBA" id="ARBA00005953"/>
    </source>
</evidence>
<dbReference type="SUPFAM" id="SSF54637">
    <property type="entry name" value="Thioesterase/thiol ester dehydrase-isomerase"/>
    <property type="match status" value="1"/>
</dbReference>
<reference evidence="6 8" key="1">
    <citation type="submission" date="2017-11" db="EMBL/GenBank/DDBJ databases">
        <authorList>
            <person name="Founou R.C."/>
            <person name="Founou L."/>
            <person name="Allam M."/>
            <person name="Ismail A."/>
            <person name="Essack S.Y."/>
        </authorList>
    </citation>
    <scope>NUCLEOTIDE SEQUENCE [LARGE SCALE GENOMIC DNA]</scope>
    <source>
        <strain evidence="6 8">G811N2B1</strain>
    </source>
</reference>
<name>A0A2A1KEA5_STAHA</name>
<dbReference type="OMA" id="HGNYFRF"/>
<evidence type="ECO:0000259" key="3">
    <source>
        <dbReference type="Pfam" id="PF03061"/>
    </source>
</evidence>
<evidence type="ECO:0000313" key="8">
    <source>
        <dbReference type="Proteomes" id="UP000238153"/>
    </source>
</evidence>
<dbReference type="PANTHER" id="PTHR31793">
    <property type="entry name" value="4-HYDROXYBENZOYL-COA THIOESTERASE FAMILY MEMBER"/>
    <property type="match status" value="1"/>
</dbReference>
<comment type="similarity">
    <text evidence="1">Belongs to the 4-hydroxybenzoyl-CoA thioesterase family.</text>
</comment>
<dbReference type="InterPro" id="IPR029069">
    <property type="entry name" value="HotDog_dom_sf"/>
</dbReference>
<feature type="domain" description="Thioesterase" evidence="3">
    <location>
        <begin position="18"/>
        <end position="102"/>
    </location>
</feature>
<evidence type="ECO:0000256" key="2">
    <source>
        <dbReference type="ARBA" id="ARBA00022801"/>
    </source>
</evidence>
<accession>A0A2A1KEA5</accession>
<dbReference type="NCBIfam" id="TIGR00051">
    <property type="entry name" value="YbgC/FadM family acyl-CoA thioesterase"/>
    <property type="match status" value="1"/>
</dbReference>
<reference evidence="4 9" key="3">
    <citation type="submission" date="2023-08" db="EMBL/GenBank/DDBJ databases">
        <title>Genomic surveillance of Staphylococcus haemolyticus neonatal outbreak in southern France.</title>
        <authorList>
            <person name="Magnan C."/>
            <person name="Morsli M."/>
            <person name="Thiery B."/>
            <person name="Salipante F."/>
            <person name="Attar J."/>
            <person name="Massimo D.M."/>
            <person name="Ory J."/>
            <person name="Pantel A."/>
            <person name="Lavigne J.-P."/>
        </authorList>
    </citation>
    <scope>NUCLEOTIDE SEQUENCE [LARGE SCALE GENOMIC DNA]</scope>
    <source>
        <strain evidence="4 9">NSH026</strain>
    </source>
</reference>
<sequence>MIYSMTEIEARYQETDKMGVIYHGNYATWFEVARTDYIRKLGFSYADMEKEGIISPVVDLQIKYRKSIFYPEKVTIKTWVEQYSRLKSVYCYEVYNENGELATTGSTQLICMKSSNFRPIRLDRYFPEWHKVYSHVDKLNQDGKDFEVTQSSDLEI</sequence>
<dbReference type="InterPro" id="IPR050563">
    <property type="entry name" value="4-hydroxybenzoyl-CoA_TE"/>
</dbReference>
<dbReference type="AlphaFoldDB" id="A0A2A1KEA5"/>
<keyword evidence="2 4" id="KW-0378">Hydrolase</keyword>
<dbReference type="KEGG" id="shh:ShL2_01434"/>
<dbReference type="InterPro" id="IPR006684">
    <property type="entry name" value="YbgC/YbaW"/>
</dbReference>
<dbReference type="EC" id="3.1.2.-" evidence="4"/>